<gene>
    <name evidence="1" type="ORF">NCTC10211_02024</name>
</gene>
<accession>A0A379YKL5</accession>
<dbReference type="EMBL" id="UGYK01000002">
    <property type="protein sequence ID" value="SUI46518.1"/>
    <property type="molecule type" value="Genomic_DNA"/>
</dbReference>
<evidence type="ECO:0000313" key="2">
    <source>
        <dbReference type="Proteomes" id="UP000254765"/>
    </source>
</evidence>
<sequence length="227" mass="25362">MMAAARLGAQEDGAIDIAIGNLEIQQLAIETLGRRQVVNEEHYVADVDRLRLRIDRAGLIDAAHVAPLVDRRDRHLDRLLAADDEAQRHAVGIAAFQLFSHLTEAGHQRQTRLQARQFGGRGHAPCHAAQGGTAFKRRRQRRALQRVQNDPRPAQGSEFALRFAPMLRGGLQAKVLHEFFAGWQIFDAKLQFFDSDYAHCSASRSRCIRFSGMTEPRPLFAVGLIPA</sequence>
<evidence type="ECO:0000313" key="1">
    <source>
        <dbReference type="EMBL" id="SUI46518.1"/>
    </source>
</evidence>
<organism evidence="1 2">
    <name type="scientific">Serratia marcescens</name>
    <dbReference type="NCBI Taxonomy" id="615"/>
    <lineage>
        <taxon>Bacteria</taxon>
        <taxon>Pseudomonadati</taxon>
        <taxon>Pseudomonadota</taxon>
        <taxon>Gammaproteobacteria</taxon>
        <taxon>Enterobacterales</taxon>
        <taxon>Yersiniaceae</taxon>
        <taxon>Serratia</taxon>
    </lineage>
</organism>
<dbReference type="Proteomes" id="UP000254765">
    <property type="component" value="Unassembled WGS sequence"/>
</dbReference>
<dbReference type="AlphaFoldDB" id="A0A379YKL5"/>
<reference evidence="1 2" key="1">
    <citation type="submission" date="2018-06" db="EMBL/GenBank/DDBJ databases">
        <authorList>
            <consortium name="Pathogen Informatics"/>
            <person name="Doyle S."/>
        </authorList>
    </citation>
    <scope>NUCLEOTIDE SEQUENCE [LARGE SCALE GENOMIC DNA]</scope>
    <source>
        <strain evidence="1 2">NCTC10211</strain>
    </source>
</reference>
<name>A0A379YKL5_SERMA</name>
<proteinExistence type="predicted"/>
<protein>
    <submittedName>
        <fullName evidence="1">Uncharacterized protein</fullName>
    </submittedName>
</protein>